<feature type="domain" description="Filamentous haemagglutinin FhaB/tRNA nuclease CdiA-like TPS" evidence="2">
    <location>
        <begin position="45"/>
        <end position="165"/>
    </location>
</feature>
<evidence type="ECO:0000313" key="3">
    <source>
        <dbReference type="EMBL" id="MDQ9125423.1"/>
    </source>
</evidence>
<dbReference type="SMART" id="SM00912">
    <property type="entry name" value="Haemagg_act"/>
    <property type="match status" value="1"/>
</dbReference>
<organism evidence="3 4">
    <name type="scientific">Serratia fonticola</name>
    <dbReference type="NCBI Taxonomy" id="47917"/>
    <lineage>
        <taxon>Bacteria</taxon>
        <taxon>Pseudomonadati</taxon>
        <taxon>Pseudomonadota</taxon>
        <taxon>Gammaproteobacteria</taxon>
        <taxon>Enterobacterales</taxon>
        <taxon>Yersiniaceae</taxon>
        <taxon>Serratia</taxon>
    </lineage>
</organism>
<dbReference type="Pfam" id="PF05860">
    <property type="entry name" value="TPS"/>
    <property type="match status" value="1"/>
</dbReference>
<dbReference type="NCBIfam" id="TIGR01901">
    <property type="entry name" value="adhes_NPXG"/>
    <property type="match status" value="1"/>
</dbReference>
<dbReference type="SUPFAM" id="SSF51126">
    <property type="entry name" value="Pectin lyase-like"/>
    <property type="match status" value="1"/>
</dbReference>
<dbReference type="EMBL" id="JAVIGA010000002">
    <property type="protein sequence ID" value="MDQ9125423.1"/>
    <property type="molecule type" value="Genomic_DNA"/>
</dbReference>
<dbReference type="InterPro" id="IPR011050">
    <property type="entry name" value="Pectin_lyase_fold/virulence"/>
</dbReference>
<proteinExistence type="predicted"/>
<evidence type="ECO:0000313" key="4">
    <source>
        <dbReference type="Proteomes" id="UP001224622"/>
    </source>
</evidence>
<feature type="signal peptide" evidence="1">
    <location>
        <begin position="1"/>
        <end position="29"/>
    </location>
</feature>
<dbReference type="RefSeq" id="WP_309046674.1">
    <property type="nucleotide sequence ID" value="NZ_JAVIGA010000002.1"/>
</dbReference>
<dbReference type="AlphaFoldDB" id="A0AAJ2D7Q1"/>
<dbReference type="NCBIfam" id="TIGR01731">
    <property type="entry name" value="fil_hemag_20aa"/>
    <property type="match status" value="7"/>
</dbReference>
<gene>
    <name evidence="3" type="ORF">RDT67_03135</name>
</gene>
<dbReference type="InterPro" id="IPR008638">
    <property type="entry name" value="FhaB/CdiA-like_TPS"/>
</dbReference>
<evidence type="ECO:0000259" key="2">
    <source>
        <dbReference type="SMART" id="SM00912"/>
    </source>
</evidence>
<dbReference type="Proteomes" id="UP001224622">
    <property type="component" value="Unassembled WGS sequence"/>
</dbReference>
<protein>
    <submittedName>
        <fullName evidence="3">Filamentous hemagglutinin N-terminal domain-containing protein</fullName>
    </submittedName>
</protein>
<dbReference type="Gene3D" id="2.160.20.10">
    <property type="entry name" value="Single-stranded right-handed beta-helix, Pectin lyase-like"/>
    <property type="match status" value="1"/>
</dbReference>
<evidence type="ECO:0000256" key="1">
    <source>
        <dbReference type="SAM" id="SignalP"/>
    </source>
</evidence>
<keyword evidence="1" id="KW-0732">Signal</keyword>
<comment type="caution">
    <text evidence="3">The sequence shown here is derived from an EMBL/GenBank/DDBJ whole genome shotgun (WGS) entry which is preliminary data.</text>
</comment>
<sequence length="712" mass="72974">MNKQRAQLIAKLKPICFFSLVAWGAVAHATITSSAVGGPAVNAGANGSSVININKAGNGGVSHNIYTQFDVDKGGVVLNNSAANSTSQLAGNIAGNANLTGGSASIILNEVNSTKASQLNGMIEVAGQKAQVIVANPSGITCSGCGFINTERATLTTGKAQVANGTLLGYTVDKGTIIINGNGLKTGDSNYTDVISRSVQINADIRAKDLKVTTGRNNVNADNTQIGELTPSGVAPTLAIDVAKLGGMYANKITLVSTDRGIGVRNAGTIGAAVGDVSITTDGILENKGTIDAVRDVNIDTTRGRNAGNGYYYAYGRALNNSANGTIKAAGNINIDIAKSQLNNGGGNILTYGEDQGDINIVSAGIDNKYGNIQGVGVINTRLDPYAYGYVRTLSNSGGVISGKKGVVLSSSTLDNTNGVINAANGAVDINTAGYTLTNLNGTINAGKEIKLNTSMLNNTSGLVQSQDNITINTNKQTLTNTKGAIRGSKNVYINSSSLNNTAGRVLADNYLDINTNGGTITNAGLTKGAYDAELSSGSGGMTLVASTINNSYGKIASQGNIVTNTSSSLKNSYSLIDSDSNIVITTNSLDNTYGLIESAKDTVITANSIANSAGNIDADEQATLMLSGSYSHYGNLSGKQGVNINADKGYVYNYGTLTSTNGQTMVNTRSFYNQRGAVVTSPAGLNLVLATPSTFTNSGTIQGPITITSVK</sequence>
<accession>A0AAJ2D7Q1</accession>
<name>A0AAJ2D7Q1_SERFO</name>
<dbReference type="InterPro" id="IPR010069">
    <property type="entry name" value="CdiA_FHA1_rpt"/>
</dbReference>
<dbReference type="InterPro" id="IPR012334">
    <property type="entry name" value="Pectin_lyas_fold"/>
</dbReference>
<feature type="chain" id="PRO_5042491740" evidence="1">
    <location>
        <begin position="30"/>
        <end position="712"/>
    </location>
</feature>
<reference evidence="3" key="1">
    <citation type="submission" date="2023-08" db="EMBL/GenBank/DDBJ databases">
        <title>The Comparative Genomic Analysis of Yersiniaceae from Polar Regions.</title>
        <authorList>
            <person name="Goncharov A."/>
            <person name="Aslanov B."/>
            <person name="Kolodzhieva V."/>
            <person name="Azarov D."/>
            <person name="Mochov A."/>
            <person name="Lebedeva E."/>
        </authorList>
    </citation>
    <scope>NUCLEOTIDE SEQUENCE</scope>
    <source>
        <strain evidence="3">Vf</strain>
    </source>
</reference>